<evidence type="ECO:0000313" key="7">
    <source>
        <dbReference type="Proteomes" id="UP001170310"/>
    </source>
</evidence>
<feature type="transmembrane region" description="Helical" evidence="5">
    <location>
        <begin position="38"/>
        <end position="60"/>
    </location>
</feature>
<evidence type="ECO:0000256" key="3">
    <source>
        <dbReference type="ARBA" id="ARBA00022989"/>
    </source>
</evidence>
<keyword evidence="3 5" id="KW-1133">Transmembrane helix</keyword>
<feature type="non-terminal residue" evidence="6">
    <location>
        <position position="74"/>
    </location>
</feature>
<dbReference type="EMBL" id="JAUOQO010001114">
    <property type="protein sequence ID" value="MDO6575713.1"/>
    <property type="molecule type" value="Genomic_DNA"/>
</dbReference>
<keyword evidence="4 5" id="KW-0472">Membrane</keyword>
<dbReference type="Proteomes" id="UP001170310">
    <property type="component" value="Unassembled WGS sequence"/>
</dbReference>
<name>A0AAW7YXF8_9STAP</name>
<dbReference type="RefSeq" id="WP_303522905.1">
    <property type="nucleotide sequence ID" value="NZ_JAUOQO010001114.1"/>
</dbReference>
<evidence type="ECO:0000313" key="6">
    <source>
        <dbReference type="EMBL" id="MDO6575713.1"/>
    </source>
</evidence>
<comment type="subcellular location">
    <subcellularLocation>
        <location evidence="1">Membrane</location>
        <topology evidence="1">Multi-pass membrane protein</topology>
    </subcellularLocation>
</comment>
<evidence type="ECO:0000256" key="1">
    <source>
        <dbReference type="ARBA" id="ARBA00004141"/>
    </source>
</evidence>
<evidence type="ECO:0000256" key="2">
    <source>
        <dbReference type="ARBA" id="ARBA00022692"/>
    </source>
</evidence>
<feature type="transmembrane region" description="Helical" evidence="5">
    <location>
        <begin position="12"/>
        <end position="31"/>
    </location>
</feature>
<dbReference type="GO" id="GO:0015205">
    <property type="term" value="F:nucleobase transmembrane transporter activity"/>
    <property type="evidence" value="ECO:0007669"/>
    <property type="project" value="UniProtKB-ARBA"/>
</dbReference>
<dbReference type="InterPro" id="IPR006043">
    <property type="entry name" value="NCS2"/>
</dbReference>
<proteinExistence type="predicted"/>
<organism evidence="6 7">
    <name type="scientific">Staphylococcus pasteuri_A</name>
    <dbReference type="NCBI Taxonomy" id="3062664"/>
    <lineage>
        <taxon>Bacteria</taxon>
        <taxon>Bacillati</taxon>
        <taxon>Bacillota</taxon>
        <taxon>Bacilli</taxon>
        <taxon>Bacillales</taxon>
        <taxon>Staphylococcaceae</taxon>
        <taxon>Staphylococcus</taxon>
    </lineage>
</organism>
<protein>
    <submittedName>
        <fullName evidence="6">Solute carrier family 23 protein</fullName>
    </submittedName>
</protein>
<evidence type="ECO:0000256" key="5">
    <source>
        <dbReference type="SAM" id="Phobius"/>
    </source>
</evidence>
<keyword evidence="7" id="KW-1185">Reference proteome</keyword>
<dbReference type="AlphaFoldDB" id="A0AAW7YXF8"/>
<dbReference type="Pfam" id="PF00860">
    <property type="entry name" value="Xan_ur_permease"/>
    <property type="match status" value="1"/>
</dbReference>
<keyword evidence="2 5" id="KW-0812">Transmembrane</keyword>
<gene>
    <name evidence="6" type="ORF">Q4528_16535</name>
</gene>
<dbReference type="GO" id="GO:0016020">
    <property type="term" value="C:membrane"/>
    <property type="evidence" value="ECO:0007669"/>
    <property type="project" value="UniProtKB-SubCell"/>
</dbReference>
<evidence type="ECO:0000256" key="4">
    <source>
        <dbReference type="ARBA" id="ARBA00023136"/>
    </source>
</evidence>
<reference evidence="6" key="1">
    <citation type="submission" date="2023-07" db="EMBL/GenBank/DDBJ databases">
        <title>Genome content predicts the carbon catabolic preferences of heterotrophic bacteria.</title>
        <authorList>
            <person name="Gralka M."/>
        </authorList>
    </citation>
    <scope>NUCLEOTIDE SEQUENCE</scope>
    <source>
        <strain evidence="6">E2R20</strain>
    </source>
</reference>
<accession>A0AAW7YXF8</accession>
<comment type="caution">
    <text evidence="6">The sequence shown here is derived from an EMBL/GenBank/DDBJ whole genome shotgun (WGS) entry which is preliminary data.</text>
</comment>
<sequence>MPAIGTPEYGSALNWFVASVVILVTLGLKFFARGMISISAVLLGLIAGYVVAWVFGMVSFGNVGNAASFALPNP</sequence>